<evidence type="ECO:0000313" key="2">
    <source>
        <dbReference type="EMBL" id="QCX51750.1"/>
    </source>
</evidence>
<dbReference type="AlphaFoldDB" id="A0AA92IG65"/>
<name>A0AA92IG65_RALSL</name>
<reference evidence="2 3" key="1">
    <citation type="submission" date="2019-04" db="EMBL/GenBank/DDBJ databases">
        <title>Complete Genome of UW386 and Higher Quality Genome of UW700.</title>
        <authorList>
            <person name="Jacobs J."/>
            <person name="Perez A."/>
            <person name="Steidl O."/>
            <person name="Allen C."/>
        </authorList>
    </citation>
    <scope>NUCLEOTIDE SEQUENCE [LARGE SCALE GENOMIC DNA]</scope>
    <source>
        <strain evidence="2 3">UW386</strain>
        <plasmid evidence="3">puw386</plasmid>
    </source>
</reference>
<dbReference type="Proteomes" id="UP000310553">
    <property type="component" value="Plasmid pUW386"/>
</dbReference>
<sequence length="156" mass="17554">MHYVDLTPYSRQIAPYTLTGVVNVGWLDVRSEFESGAVPTAFVERLNLIAGGVGDFKALVEPIRELPVCEICGEVELRDAKGMLIPNAEIWVPSGSKIYASPITILHFIEIHGYRPPAEYINAVLCADIESKFNADEAYRERIKDSDWFRVRGLRK</sequence>
<keyword evidence="2" id="KW-0614">Plasmid</keyword>
<dbReference type="InterPro" id="IPR057679">
    <property type="entry name" value="DUF7919"/>
</dbReference>
<geneLocation type="plasmid" evidence="3">
    <name>puw386</name>
</geneLocation>
<protein>
    <recommendedName>
        <fullName evidence="1">DUF7919 domain-containing protein</fullName>
    </recommendedName>
</protein>
<organism evidence="2 3">
    <name type="scientific">Ralstonia solanacearum</name>
    <name type="common">Pseudomonas solanacearum</name>
    <dbReference type="NCBI Taxonomy" id="305"/>
    <lineage>
        <taxon>Bacteria</taxon>
        <taxon>Pseudomonadati</taxon>
        <taxon>Pseudomonadota</taxon>
        <taxon>Betaproteobacteria</taxon>
        <taxon>Burkholderiales</taxon>
        <taxon>Burkholderiaceae</taxon>
        <taxon>Ralstonia</taxon>
        <taxon>Ralstonia solanacearum species complex</taxon>
    </lineage>
</organism>
<dbReference type="EMBL" id="CP039340">
    <property type="protein sequence ID" value="QCX51750.1"/>
    <property type="molecule type" value="Genomic_DNA"/>
</dbReference>
<gene>
    <name evidence="2" type="ORF">E7Z57_22340</name>
</gene>
<proteinExistence type="predicted"/>
<accession>A0AA92IG65</accession>
<dbReference type="Pfam" id="PF25535">
    <property type="entry name" value="DUF7919"/>
    <property type="match status" value="1"/>
</dbReference>
<evidence type="ECO:0000313" key="3">
    <source>
        <dbReference type="Proteomes" id="UP000310553"/>
    </source>
</evidence>
<evidence type="ECO:0000259" key="1">
    <source>
        <dbReference type="Pfam" id="PF25535"/>
    </source>
</evidence>
<feature type="domain" description="DUF7919" evidence="1">
    <location>
        <begin position="1"/>
        <end position="125"/>
    </location>
</feature>